<feature type="non-terminal residue" evidence="7">
    <location>
        <position position="444"/>
    </location>
</feature>
<evidence type="ECO:0000256" key="2">
    <source>
        <dbReference type="ARBA" id="ARBA00012120"/>
    </source>
</evidence>
<dbReference type="InterPro" id="IPR016064">
    <property type="entry name" value="NAD/diacylglycerol_kinase_sf"/>
</dbReference>
<dbReference type="EMBL" id="OW152835">
    <property type="protein sequence ID" value="CAH2056385.1"/>
    <property type="molecule type" value="Genomic_DNA"/>
</dbReference>
<accession>A0ABN8IIG2</accession>
<keyword evidence="8" id="KW-1185">Reference proteome</keyword>
<comment type="similarity">
    <text evidence="1">Belongs to the NAD kinase family.</text>
</comment>
<keyword evidence="4" id="KW-0418">Kinase</keyword>
<keyword evidence="5" id="KW-0521">NADP</keyword>
<dbReference type="PANTHER" id="PTHR13158">
    <property type="match status" value="1"/>
</dbReference>
<keyword evidence="6" id="KW-0520">NAD</keyword>
<dbReference type="EC" id="2.7.1.23" evidence="2"/>
<name>A0ABN8IIG2_9NEOP</name>
<reference evidence="7" key="1">
    <citation type="submission" date="2022-03" db="EMBL/GenBank/DDBJ databases">
        <authorList>
            <person name="Martin H S."/>
        </authorList>
    </citation>
    <scope>NUCLEOTIDE SEQUENCE</scope>
</reference>
<dbReference type="InterPro" id="IPR017438">
    <property type="entry name" value="ATP-NAD_kinase_N"/>
</dbReference>
<sequence length="444" mass="50623">MSVLNNFSVSIAKGLRRLRQNKELCERLMPESSTRRHGSKEGSTRLKMDKCLIVSKVTRYEYERHSHDYVSDGELEKILRQRGSDFDTMLTNHREQKAFEEGVATRLREMGHQVEMASRLSYNDELINWCDVVVPCGGDGTFLLAASRVRDANKPVIGFNSAPHKSVGRLCLPTWCSNDVKGAFNALKEGRFRWMRRSRIRTTITCEPKLLDTITPVDLHTLHYCRYPPMSNIHETQDAQSKDQEQIKASRSTTLSTKVLPFLALNEVFIGESVTSRVSLLRLQIDNGQWTHTKSSGLCVTTGTGSTSWHFSINCLRTHSVLELMKILGEEFDVKLESTIEKAREVAERYNQKLMFAPDSEQLAYSVREYITFEEWPAPRGLRVRDRAAAVRVRSHCTDAGLVIDGSVSFPFNDGTQAVLEIHPEDSLMTQQTILFYEFQMFPS</sequence>
<evidence type="ECO:0000313" key="7">
    <source>
        <dbReference type="EMBL" id="CAH2056385.1"/>
    </source>
</evidence>
<dbReference type="Gene3D" id="3.40.50.10330">
    <property type="entry name" value="Probable inorganic polyphosphate/atp-NAD kinase, domain 1"/>
    <property type="match status" value="1"/>
</dbReference>
<dbReference type="InterPro" id="IPR002504">
    <property type="entry name" value="NADK"/>
</dbReference>
<proteinExistence type="inferred from homology"/>
<dbReference type="Pfam" id="PF01513">
    <property type="entry name" value="NAD_kinase"/>
    <property type="match status" value="1"/>
</dbReference>
<protein>
    <recommendedName>
        <fullName evidence="2">NAD(+) kinase</fullName>
        <ecNumber evidence="2">2.7.1.23</ecNumber>
    </recommendedName>
</protein>
<evidence type="ECO:0000256" key="1">
    <source>
        <dbReference type="ARBA" id="ARBA00010995"/>
    </source>
</evidence>
<dbReference type="SUPFAM" id="SSF111331">
    <property type="entry name" value="NAD kinase/diacylglycerol kinase-like"/>
    <property type="match status" value="1"/>
</dbReference>
<evidence type="ECO:0000256" key="3">
    <source>
        <dbReference type="ARBA" id="ARBA00022679"/>
    </source>
</evidence>
<evidence type="ECO:0000256" key="4">
    <source>
        <dbReference type="ARBA" id="ARBA00022777"/>
    </source>
</evidence>
<dbReference type="PANTHER" id="PTHR13158:SF5">
    <property type="entry name" value="NAD KINASE 2, MITOCHONDRIAL"/>
    <property type="match status" value="1"/>
</dbReference>
<dbReference type="Proteomes" id="UP000837857">
    <property type="component" value="Chromosome 23"/>
</dbReference>
<gene>
    <name evidence="7" type="ORF">IPOD504_LOCUS9612</name>
</gene>
<evidence type="ECO:0000256" key="6">
    <source>
        <dbReference type="ARBA" id="ARBA00023027"/>
    </source>
</evidence>
<evidence type="ECO:0000256" key="5">
    <source>
        <dbReference type="ARBA" id="ARBA00022857"/>
    </source>
</evidence>
<organism evidence="7 8">
    <name type="scientific">Iphiclides podalirius</name>
    <name type="common">scarce swallowtail</name>
    <dbReference type="NCBI Taxonomy" id="110791"/>
    <lineage>
        <taxon>Eukaryota</taxon>
        <taxon>Metazoa</taxon>
        <taxon>Ecdysozoa</taxon>
        <taxon>Arthropoda</taxon>
        <taxon>Hexapoda</taxon>
        <taxon>Insecta</taxon>
        <taxon>Pterygota</taxon>
        <taxon>Neoptera</taxon>
        <taxon>Endopterygota</taxon>
        <taxon>Lepidoptera</taxon>
        <taxon>Glossata</taxon>
        <taxon>Ditrysia</taxon>
        <taxon>Papilionoidea</taxon>
        <taxon>Papilionidae</taxon>
        <taxon>Papilioninae</taxon>
        <taxon>Iphiclides</taxon>
    </lineage>
</organism>
<evidence type="ECO:0000313" key="8">
    <source>
        <dbReference type="Proteomes" id="UP000837857"/>
    </source>
</evidence>
<keyword evidence="3" id="KW-0808">Transferase</keyword>
<dbReference type="InterPro" id="IPR017437">
    <property type="entry name" value="ATP-NAD_kinase_PpnK-typ_C"/>
</dbReference>
<dbReference type="Gene3D" id="2.60.200.30">
    <property type="entry name" value="Probable inorganic polyphosphate/atp-NAD kinase, domain 2"/>
    <property type="match status" value="1"/>
</dbReference>